<evidence type="ECO:0000313" key="2">
    <source>
        <dbReference type="EMBL" id="KAF1953376.1"/>
    </source>
</evidence>
<dbReference type="Proteomes" id="UP000800035">
    <property type="component" value="Unassembled WGS sequence"/>
</dbReference>
<proteinExistence type="predicted"/>
<evidence type="ECO:0000256" key="1">
    <source>
        <dbReference type="SAM" id="SignalP"/>
    </source>
</evidence>
<keyword evidence="3" id="KW-1185">Reference proteome</keyword>
<protein>
    <recommendedName>
        <fullName evidence="4">AA1-like domain-containing protein</fullName>
    </recommendedName>
</protein>
<accession>A0A6A5TRG4</accession>
<sequence length="169" mass="18697">MLTTNLFSILALSSLALALPSSPSPAQQPFQVTNLNTFEPSGRDGVTPYRVSFNVTDPNTSGGGEAAKTYCEARWPYAEATTGWPSKYLANCTDPSWKFRFIDYHSVWDFVLDVKHVTKKQGEKTKRFAKAPVDRTVILLCTHAGSGFSQCNQREGVPFALPVYRVKGE</sequence>
<keyword evidence="1" id="KW-0732">Signal</keyword>
<dbReference type="EMBL" id="ML977004">
    <property type="protein sequence ID" value="KAF1953376.1"/>
    <property type="molecule type" value="Genomic_DNA"/>
</dbReference>
<feature type="chain" id="PRO_5025679063" description="AA1-like domain-containing protein" evidence="1">
    <location>
        <begin position="19"/>
        <end position="169"/>
    </location>
</feature>
<evidence type="ECO:0000313" key="3">
    <source>
        <dbReference type="Proteomes" id="UP000800035"/>
    </source>
</evidence>
<reference evidence="2" key="1">
    <citation type="journal article" date="2020" name="Stud. Mycol.">
        <title>101 Dothideomycetes genomes: a test case for predicting lifestyles and emergence of pathogens.</title>
        <authorList>
            <person name="Haridas S."/>
            <person name="Albert R."/>
            <person name="Binder M."/>
            <person name="Bloem J."/>
            <person name="Labutti K."/>
            <person name="Salamov A."/>
            <person name="Andreopoulos B."/>
            <person name="Baker S."/>
            <person name="Barry K."/>
            <person name="Bills G."/>
            <person name="Bluhm B."/>
            <person name="Cannon C."/>
            <person name="Castanera R."/>
            <person name="Culley D."/>
            <person name="Daum C."/>
            <person name="Ezra D."/>
            <person name="Gonzalez J."/>
            <person name="Henrissat B."/>
            <person name="Kuo A."/>
            <person name="Liang C."/>
            <person name="Lipzen A."/>
            <person name="Lutzoni F."/>
            <person name="Magnuson J."/>
            <person name="Mondo S."/>
            <person name="Nolan M."/>
            <person name="Ohm R."/>
            <person name="Pangilinan J."/>
            <person name="Park H.-J."/>
            <person name="Ramirez L."/>
            <person name="Alfaro M."/>
            <person name="Sun H."/>
            <person name="Tritt A."/>
            <person name="Yoshinaga Y."/>
            <person name="Zwiers L.-H."/>
            <person name="Turgeon B."/>
            <person name="Goodwin S."/>
            <person name="Spatafora J."/>
            <person name="Crous P."/>
            <person name="Grigoriev I."/>
        </authorList>
    </citation>
    <scope>NUCLEOTIDE SEQUENCE</scope>
    <source>
        <strain evidence="2">CBS 675.92</strain>
    </source>
</reference>
<organism evidence="2 3">
    <name type="scientific">Byssothecium circinans</name>
    <dbReference type="NCBI Taxonomy" id="147558"/>
    <lineage>
        <taxon>Eukaryota</taxon>
        <taxon>Fungi</taxon>
        <taxon>Dikarya</taxon>
        <taxon>Ascomycota</taxon>
        <taxon>Pezizomycotina</taxon>
        <taxon>Dothideomycetes</taxon>
        <taxon>Pleosporomycetidae</taxon>
        <taxon>Pleosporales</taxon>
        <taxon>Massarineae</taxon>
        <taxon>Massarinaceae</taxon>
        <taxon>Byssothecium</taxon>
    </lineage>
</organism>
<evidence type="ECO:0008006" key="4">
    <source>
        <dbReference type="Google" id="ProtNLM"/>
    </source>
</evidence>
<dbReference type="AlphaFoldDB" id="A0A6A5TRG4"/>
<dbReference type="OrthoDB" id="5226619at2759"/>
<feature type="signal peptide" evidence="1">
    <location>
        <begin position="1"/>
        <end position="18"/>
    </location>
</feature>
<gene>
    <name evidence="2" type="ORF">CC80DRAFT_537593</name>
</gene>
<name>A0A6A5TRG4_9PLEO</name>